<dbReference type="InterPro" id="IPR053178">
    <property type="entry name" value="Osmoadaptation_assoc"/>
</dbReference>
<evidence type="ECO:0000313" key="4">
    <source>
        <dbReference type="Proteomes" id="UP001595075"/>
    </source>
</evidence>
<evidence type="ECO:0000259" key="2">
    <source>
        <dbReference type="PROSITE" id="PS50048"/>
    </source>
</evidence>
<dbReference type="PROSITE" id="PS00463">
    <property type="entry name" value="ZN2_CY6_FUNGAL_1"/>
    <property type="match status" value="1"/>
</dbReference>
<dbReference type="SUPFAM" id="SSF57701">
    <property type="entry name" value="Zn2/Cys6 DNA-binding domain"/>
    <property type="match status" value="1"/>
</dbReference>
<dbReference type="Proteomes" id="UP001595075">
    <property type="component" value="Unassembled WGS sequence"/>
</dbReference>
<name>A0ABR4BWN0_9HELO</name>
<dbReference type="PANTHER" id="PTHR38111">
    <property type="entry name" value="ZN(2)-C6 FUNGAL-TYPE DOMAIN-CONTAINING PROTEIN-RELATED"/>
    <property type="match status" value="1"/>
</dbReference>
<reference evidence="3 4" key="1">
    <citation type="journal article" date="2024" name="Commun. Biol.">
        <title>Comparative genomic analysis of thermophilic fungi reveals convergent evolutionary adaptations and gene losses.</title>
        <authorList>
            <person name="Steindorff A.S."/>
            <person name="Aguilar-Pontes M.V."/>
            <person name="Robinson A.J."/>
            <person name="Andreopoulos B."/>
            <person name="LaButti K."/>
            <person name="Kuo A."/>
            <person name="Mondo S."/>
            <person name="Riley R."/>
            <person name="Otillar R."/>
            <person name="Haridas S."/>
            <person name="Lipzen A."/>
            <person name="Grimwood J."/>
            <person name="Schmutz J."/>
            <person name="Clum A."/>
            <person name="Reid I.D."/>
            <person name="Moisan M.C."/>
            <person name="Butler G."/>
            <person name="Nguyen T.T.M."/>
            <person name="Dewar K."/>
            <person name="Conant G."/>
            <person name="Drula E."/>
            <person name="Henrissat B."/>
            <person name="Hansel C."/>
            <person name="Singer S."/>
            <person name="Hutchinson M.I."/>
            <person name="de Vries R.P."/>
            <person name="Natvig D.O."/>
            <person name="Powell A.J."/>
            <person name="Tsang A."/>
            <person name="Grigoriev I.V."/>
        </authorList>
    </citation>
    <scope>NUCLEOTIDE SEQUENCE [LARGE SCALE GENOMIC DNA]</scope>
    <source>
        <strain evidence="3 4">CBS 494.80</strain>
    </source>
</reference>
<dbReference type="InterPro" id="IPR036864">
    <property type="entry name" value="Zn2-C6_fun-type_DNA-bd_sf"/>
</dbReference>
<dbReference type="PROSITE" id="PS50048">
    <property type="entry name" value="ZN2_CY6_FUNGAL_2"/>
    <property type="match status" value="1"/>
</dbReference>
<accession>A0ABR4BWN0</accession>
<dbReference type="SMART" id="SM00066">
    <property type="entry name" value="GAL4"/>
    <property type="match status" value="1"/>
</dbReference>
<gene>
    <name evidence="3" type="ORF">VTL71DRAFT_6319</name>
</gene>
<keyword evidence="1" id="KW-0539">Nucleus</keyword>
<dbReference type="EMBL" id="JAZHXI010000017">
    <property type="protein sequence ID" value="KAL2062053.1"/>
    <property type="molecule type" value="Genomic_DNA"/>
</dbReference>
<protein>
    <recommendedName>
        <fullName evidence="2">Zn(2)-C6 fungal-type domain-containing protein</fullName>
    </recommendedName>
</protein>
<proteinExistence type="predicted"/>
<dbReference type="Gene3D" id="4.10.240.10">
    <property type="entry name" value="Zn(2)-C6 fungal-type DNA-binding domain"/>
    <property type="match status" value="1"/>
</dbReference>
<dbReference type="PANTHER" id="PTHR38111:SF11">
    <property type="entry name" value="TRANSCRIPTION FACTOR DOMAIN-CONTAINING PROTEIN-RELATED"/>
    <property type="match status" value="1"/>
</dbReference>
<dbReference type="Pfam" id="PF00172">
    <property type="entry name" value="Zn_clus"/>
    <property type="match status" value="1"/>
</dbReference>
<keyword evidence="4" id="KW-1185">Reference proteome</keyword>
<evidence type="ECO:0000256" key="1">
    <source>
        <dbReference type="ARBA" id="ARBA00023242"/>
    </source>
</evidence>
<dbReference type="InterPro" id="IPR001138">
    <property type="entry name" value="Zn2Cys6_DnaBD"/>
</dbReference>
<sequence length="460" mass="51520">MPGVPSGRGCEACRKQKKKCDQKKPHCGRCTRLEIDCVGSGQRRFKFVDESPSQLALVKPKSPTQSPQKEITAYERISWLPSSDSSMMIGAFCSALEVTDVRYDLGVYGTFMRDIPRRIGSSVALDASIRAVTSTYSSLQTRSKTVDALECYVDGLEVLRKTLCAHDPSQTMSANNLCAMYLMMVCHGWMGEKNDCTSHGEVFAYMLSKVNPEKFQESFEDELILTLCVPVIVESIARPSIQLHPWLERLTTVRDDACPMQSLKLKNLGKISDFIVDPEGHLVEMYFIYQSMEADLARIRTYLATLENSDSTAHSRYITIYGIQLSFAMILNMLLRSFSVDNFMQMLVECTALVSETITVAEKARQYRPLGSSCTPMTLTCAMATTTDSTQKQRAGELLDEYQEDFEIADWRKVAIWLEKKLSDACIGRCLEELAALGGKLEISGHKAVFEPQPSECCVM</sequence>
<evidence type="ECO:0000313" key="3">
    <source>
        <dbReference type="EMBL" id="KAL2062053.1"/>
    </source>
</evidence>
<organism evidence="3 4">
    <name type="scientific">Oculimacula yallundae</name>
    <dbReference type="NCBI Taxonomy" id="86028"/>
    <lineage>
        <taxon>Eukaryota</taxon>
        <taxon>Fungi</taxon>
        <taxon>Dikarya</taxon>
        <taxon>Ascomycota</taxon>
        <taxon>Pezizomycotina</taxon>
        <taxon>Leotiomycetes</taxon>
        <taxon>Helotiales</taxon>
        <taxon>Ploettnerulaceae</taxon>
        <taxon>Oculimacula</taxon>
    </lineage>
</organism>
<feature type="domain" description="Zn(2)-C6 fungal-type" evidence="2">
    <location>
        <begin position="9"/>
        <end position="38"/>
    </location>
</feature>
<comment type="caution">
    <text evidence="3">The sequence shown here is derived from an EMBL/GenBank/DDBJ whole genome shotgun (WGS) entry which is preliminary data.</text>
</comment>